<accession>A0ABN2I576</accession>
<evidence type="ECO:0000313" key="4">
    <source>
        <dbReference type="Proteomes" id="UP001501690"/>
    </source>
</evidence>
<evidence type="ECO:0000256" key="1">
    <source>
        <dbReference type="SAM" id="MobiDB-lite"/>
    </source>
</evidence>
<dbReference type="Proteomes" id="UP001501690">
    <property type="component" value="Unassembled WGS sequence"/>
</dbReference>
<feature type="transmembrane region" description="Helical" evidence="2">
    <location>
        <begin position="44"/>
        <end position="64"/>
    </location>
</feature>
<evidence type="ECO:0000256" key="2">
    <source>
        <dbReference type="SAM" id="Phobius"/>
    </source>
</evidence>
<proteinExistence type="predicted"/>
<dbReference type="EMBL" id="BAAAPL010000001">
    <property type="protein sequence ID" value="GAA1698866.1"/>
    <property type="molecule type" value="Genomic_DNA"/>
</dbReference>
<gene>
    <name evidence="3" type="ORF">GCM10009808_15470</name>
</gene>
<keyword evidence="2" id="KW-0812">Transmembrane</keyword>
<keyword evidence="2" id="KW-0472">Membrane</keyword>
<feature type="compositionally biased region" description="Polar residues" evidence="1">
    <location>
        <begin position="83"/>
        <end position="100"/>
    </location>
</feature>
<feature type="region of interest" description="Disordered" evidence="1">
    <location>
        <begin position="69"/>
        <end position="116"/>
    </location>
</feature>
<feature type="transmembrane region" description="Helical" evidence="2">
    <location>
        <begin position="12"/>
        <end position="32"/>
    </location>
</feature>
<keyword evidence="4" id="KW-1185">Reference proteome</keyword>
<comment type="caution">
    <text evidence="3">The sequence shown here is derived from an EMBL/GenBank/DDBJ whole genome shotgun (WGS) entry which is preliminary data.</text>
</comment>
<sequence>MPYMTVAKRLVILGEISLGLGGTLAIGYYIYALEAEELFWTWPGFIAISITAAGVVALTIGLSIREPRQANDHPAGAKKSGGASHTNFQAGGANSRNYQASGDMYLNSERDGHNDG</sequence>
<name>A0ABN2I576_9MICO</name>
<keyword evidence="2" id="KW-1133">Transmembrane helix</keyword>
<reference evidence="3 4" key="1">
    <citation type="journal article" date="2019" name="Int. J. Syst. Evol. Microbiol.">
        <title>The Global Catalogue of Microorganisms (GCM) 10K type strain sequencing project: providing services to taxonomists for standard genome sequencing and annotation.</title>
        <authorList>
            <consortium name="The Broad Institute Genomics Platform"/>
            <consortium name="The Broad Institute Genome Sequencing Center for Infectious Disease"/>
            <person name="Wu L."/>
            <person name="Ma J."/>
        </authorList>
    </citation>
    <scope>NUCLEOTIDE SEQUENCE [LARGE SCALE GENOMIC DNA]</scope>
    <source>
        <strain evidence="3 4">JCM 15577</strain>
    </source>
</reference>
<protein>
    <submittedName>
        <fullName evidence="3">Uncharacterized protein</fullName>
    </submittedName>
</protein>
<organism evidence="3 4">
    <name type="scientific">Microbacterium sediminicola</name>
    <dbReference type="NCBI Taxonomy" id="415210"/>
    <lineage>
        <taxon>Bacteria</taxon>
        <taxon>Bacillati</taxon>
        <taxon>Actinomycetota</taxon>
        <taxon>Actinomycetes</taxon>
        <taxon>Micrococcales</taxon>
        <taxon>Microbacteriaceae</taxon>
        <taxon>Microbacterium</taxon>
    </lineage>
</organism>
<evidence type="ECO:0000313" key="3">
    <source>
        <dbReference type="EMBL" id="GAA1698866.1"/>
    </source>
</evidence>